<keyword evidence="2" id="KW-0472">Membrane</keyword>
<reference evidence="5" key="2">
    <citation type="submission" date="2020-10" db="UniProtKB">
        <authorList>
            <consortium name="WormBaseParasite"/>
        </authorList>
    </citation>
    <scope>IDENTIFICATION</scope>
</reference>
<feature type="chain" id="PRO_5028921224" evidence="3">
    <location>
        <begin position="20"/>
        <end position="303"/>
    </location>
</feature>
<evidence type="ECO:0000256" key="3">
    <source>
        <dbReference type="SAM" id="SignalP"/>
    </source>
</evidence>
<dbReference type="WBParaSite" id="Pan_g18963.t1">
    <property type="protein sequence ID" value="Pan_g18963.t1"/>
    <property type="gene ID" value="Pan_g18963"/>
</dbReference>
<feature type="transmembrane region" description="Helical" evidence="2">
    <location>
        <begin position="157"/>
        <end position="182"/>
    </location>
</feature>
<reference evidence="4" key="1">
    <citation type="journal article" date="2013" name="Genetics">
        <title>The draft genome and transcriptome of Panagrellus redivivus are shaped by the harsh demands of a free-living lifestyle.</title>
        <authorList>
            <person name="Srinivasan J."/>
            <person name="Dillman A.R."/>
            <person name="Macchietto M.G."/>
            <person name="Heikkinen L."/>
            <person name="Lakso M."/>
            <person name="Fracchia K.M."/>
            <person name="Antoshechkin I."/>
            <person name="Mortazavi A."/>
            <person name="Wong G."/>
            <person name="Sternberg P.W."/>
        </authorList>
    </citation>
    <scope>NUCLEOTIDE SEQUENCE [LARGE SCALE GENOMIC DNA]</scope>
    <source>
        <strain evidence="4">MT8872</strain>
    </source>
</reference>
<keyword evidence="2" id="KW-1133">Transmembrane helix</keyword>
<keyword evidence="3" id="KW-0732">Signal</keyword>
<dbReference type="Proteomes" id="UP000492821">
    <property type="component" value="Unassembled WGS sequence"/>
</dbReference>
<feature type="region of interest" description="Disordered" evidence="1">
    <location>
        <begin position="200"/>
        <end position="303"/>
    </location>
</feature>
<protein>
    <submittedName>
        <fullName evidence="5">SHSP domain-containing protein</fullName>
    </submittedName>
</protein>
<evidence type="ECO:0000256" key="2">
    <source>
        <dbReference type="SAM" id="Phobius"/>
    </source>
</evidence>
<evidence type="ECO:0000256" key="1">
    <source>
        <dbReference type="SAM" id="MobiDB-lite"/>
    </source>
</evidence>
<name>A0A7E4VBW6_PANRE</name>
<sequence>MHFYIILLILCFGIYNVQCNVDLKKGRSERVSFDGDELTIAVDNSLGASDDLKICFGSTPEASFPPCPTGFVRKTIEIPASSNRQFSLTRHGQLLKDGLPVEMLGKVEFNEDGTLNITVAELPDVKTAVSLPNAKIYVPEKPEEEQKVKKESNGATIGIIVGVVALLVFVIACISAIGVCLYRRKKNKNQPIMPPEIVVQSLPKAADAPDPVPEINSKEKPPSPQAAPELVSKSPKMPVQSRPTANVVPALETKPITPAVQNPTPQGEVSLPQAPSMSTEPVLKPPKKQNLRNRRKTPSWLSR</sequence>
<feature type="compositionally biased region" description="Polar residues" evidence="1">
    <location>
        <begin position="259"/>
        <end position="279"/>
    </location>
</feature>
<keyword evidence="4" id="KW-1185">Reference proteome</keyword>
<evidence type="ECO:0000313" key="5">
    <source>
        <dbReference type="WBParaSite" id="Pan_g18963.t1"/>
    </source>
</evidence>
<organism evidence="4 5">
    <name type="scientific">Panagrellus redivivus</name>
    <name type="common">Microworm</name>
    <dbReference type="NCBI Taxonomy" id="6233"/>
    <lineage>
        <taxon>Eukaryota</taxon>
        <taxon>Metazoa</taxon>
        <taxon>Ecdysozoa</taxon>
        <taxon>Nematoda</taxon>
        <taxon>Chromadorea</taxon>
        <taxon>Rhabditida</taxon>
        <taxon>Tylenchina</taxon>
        <taxon>Panagrolaimomorpha</taxon>
        <taxon>Panagrolaimoidea</taxon>
        <taxon>Panagrolaimidae</taxon>
        <taxon>Panagrellus</taxon>
    </lineage>
</organism>
<dbReference type="AlphaFoldDB" id="A0A7E4VBW6"/>
<feature type="signal peptide" evidence="3">
    <location>
        <begin position="1"/>
        <end position="19"/>
    </location>
</feature>
<proteinExistence type="predicted"/>
<evidence type="ECO:0000313" key="4">
    <source>
        <dbReference type="Proteomes" id="UP000492821"/>
    </source>
</evidence>
<feature type="compositionally biased region" description="Basic residues" evidence="1">
    <location>
        <begin position="285"/>
        <end position="297"/>
    </location>
</feature>
<keyword evidence="2" id="KW-0812">Transmembrane</keyword>
<accession>A0A7E4VBW6</accession>